<dbReference type="InterPro" id="IPR016181">
    <property type="entry name" value="Acyl_CoA_acyltransferase"/>
</dbReference>
<dbReference type="CDD" id="cd04301">
    <property type="entry name" value="NAT_SF"/>
    <property type="match status" value="1"/>
</dbReference>
<name>A0ABN1AA71_9BACI</name>
<evidence type="ECO:0000259" key="1">
    <source>
        <dbReference type="PROSITE" id="PS51186"/>
    </source>
</evidence>
<accession>A0ABN1AA71</accession>
<dbReference type="PANTHER" id="PTHR43617">
    <property type="entry name" value="L-AMINO ACID N-ACETYLTRANSFERASE"/>
    <property type="match status" value="1"/>
</dbReference>
<comment type="caution">
    <text evidence="2">The sequence shown here is derived from an EMBL/GenBank/DDBJ whole genome shotgun (WGS) entry which is preliminary data.</text>
</comment>
<evidence type="ECO:0000313" key="3">
    <source>
        <dbReference type="Proteomes" id="UP001500740"/>
    </source>
</evidence>
<dbReference type="InterPro" id="IPR000182">
    <property type="entry name" value="GNAT_dom"/>
</dbReference>
<dbReference type="Proteomes" id="UP001500740">
    <property type="component" value="Unassembled WGS sequence"/>
</dbReference>
<dbReference type="Gene3D" id="3.40.630.30">
    <property type="match status" value="1"/>
</dbReference>
<dbReference type="Pfam" id="PF00583">
    <property type="entry name" value="Acetyltransf_1"/>
    <property type="match status" value="1"/>
</dbReference>
<dbReference type="RefSeq" id="WP_343784859.1">
    <property type="nucleotide sequence ID" value="NZ_BAAACZ010000029.1"/>
</dbReference>
<feature type="domain" description="N-acetyltransferase" evidence="1">
    <location>
        <begin position="3"/>
        <end position="151"/>
    </location>
</feature>
<gene>
    <name evidence="2" type="ORF">GCM10008935_29260</name>
</gene>
<dbReference type="SUPFAM" id="SSF55729">
    <property type="entry name" value="Acyl-CoA N-acyltransferases (Nat)"/>
    <property type="match status" value="1"/>
</dbReference>
<dbReference type="PROSITE" id="PS51186">
    <property type="entry name" value="GNAT"/>
    <property type="match status" value="1"/>
</dbReference>
<proteinExistence type="predicted"/>
<protein>
    <submittedName>
        <fullName evidence="2">GNAT family N-acetyltransferase</fullName>
    </submittedName>
</protein>
<dbReference type="EMBL" id="BAAACZ010000029">
    <property type="protein sequence ID" value="GAA0471444.1"/>
    <property type="molecule type" value="Genomic_DNA"/>
</dbReference>
<evidence type="ECO:0000313" key="2">
    <source>
        <dbReference type="EMBL" id="GAA0471444.1"/>
    </source>
</evidence>
<reference evidence="2 3" key="1">
    <citation type="journal article" date="2019" name="Int. J. Syst. Evol. Microbiol.">
        <title>The Global Catalogue of Microorganisms (GCM) 10K type strain sequencing project: providing services to taxonomists for standard genome sequencing and annotation.</title>
        <authorList>
            <consortium name="The Broad Institute Genomics Platform"/>
            <consortium name="The Broad Institute Genome Sequencing Center for Infectious Disease"/>
            <person name="Wu L."/>
            <person name="Ma J."/>
        </authorList>
    </citation>
    <scope>NUCLEOTIDE SEQUENCE [LARGE SCALE GENOMIC DNA]</scope>
    <source>
        <strain evidence="2 3">JCM 14193</strain>
    </source>
</reference>
<keyword evidence="3" id="KW-1185">Reference proteome</keyword>
<dbReference type="InterPro" id="IPR050276">
    <property type="entry name" value="MshD_Acetyltransferase"/>
</dbReference>
<organism evidence="2 3">
    <name type="scientific">Alkalibacillus silvisoli</name>
    <dbReference type="NCBI Taxonomy" id="392823"/>
    <lineage>
        <taxon>Bacteria</taxon>
        <taxon>Bacillati</taxon>
        <taxon>Bacillota</taxon>
        <taxon>Bacilli</taxon>
        <taxon>Bacillales</taxon>
        <taxon>Bacillaceae</taxon>
        <taxon>Alkalibacillus</taxon>
    </lineage>
</organism>
<sequence>MQIEFKEVDKNNYLECVKLNVNDGQKDFVAPNWFSLLEANYENGERFPMAIYQGETIIGFMMYVFYPADEDYPLDSWWVERFMIDQGYQNKGYGKGALNKFINYFRSKYGNIELRIATEPKNEVAIKLYEEIGFVKTGEFVEGEAVLYMKV</sequence>